<dbReference type="AlphaFoldDB" id="A0ABD0LN69"/>
<dbReference type="Proteomes" id="UP001519460">
    <property type="component" value="Unassembled WGS sequence"/>
</dbReference>
<dbReference type="EMBL" id="JACVVK020000034">
    <property type="protein sequence ID" value="KAK7500890.1"/>
    <property type="molecule type" value="Genomic_DNA"/>
</dbReference>
<name>A0ABD0LN69_9CAEN</name>
<accession>A0ABD0LN69</accession>
<reference evidence="1 2" key="1">
    <citation type="journal article" date="2023" name="Sci. Data">
        <title>Genome assembly of the Korean intertidal mud-creeper Batillaria attramentaria.</title>
        <authorList>
            <person name="Patra A.K."/>
            <person name="Ho P.T."/>
            <person name="Jun S."/>
            <person name="Lee S.J."/>
            <person name="Kim Y."/>
            <person name="Won Y.J."/>
        </authorList>
    </citation>
    <scope>NUCLEOTIDE SEQUENCE [LARGE SCALE GENOMIC DNA]</scope>
    <source>
        <strain evidence="1">Wonlab-2016</strain>
    </source>
</reference>
<comment type="caution">
    <text evidence="1">The sequence shown here is derived from an EMBL/GenBank/DDBJ whole genome shotgun (WGS) entry which is preliminary data.</text>
</comment>
<keyword evidence="2" id="KW-1185">Reference proteome</keyword>
<protein>
    <submittedName>
        <fullName evidence="1">Uncharacterized protein</fullName>
    </submittedName>
</protein>
<sequence length="105" mass="11855">MRAEWYSRGVMPNKLSVEAFLLQGLAWKPPLFHGFCLSSWPSSSPTVCVANLGSQFGGSPKHEIKDFFHFQNTQFYVLQSYEATCAQWATGLRLRQQKLAAKLGK</sequence>
<evidence type="ECO:0000313" key="1">
    <source>
        <dbReference type="EMBL" id="KAK7500890.1"/>
    </source>
</evidence>
<proteinExistence type="predicted"/>
<organism evidence="1 2">
    <name type="scientific">Batillaria attramentaria</name>
    <dbReference type="NCBI Taxonomy" id="370345"/>
    <lineage>
        <taxon>Eukaryota</taxon>
        <taxon>Metazoa</taxon>
        <taxon>Spiralia</taxon>
        <taxon>Lophotrochozoa</taxon>
        <taxon>Mollusca</taxon>
        <taxon>Gastropoda</taxon>
        <taxon>Caenogastropoda</taxon>
        <taxon>Sorbeoconcha</taxon>
        <taxon>Cerithioidea</taxon>
        <taxon>Batillariidae</taxon>
        <taxon>Batillaria</taxon>
    </lineage>
</organism>
<gene>
    <name evidence="1" type="ORF">BaRGS_00007770</name>
</gene>
<evidence type="ECO:0000313" key="2">
    <source>
        <dbReference type="Proteomes" id="UP001519460"/>
    </source>
</evidence>